<keyword evidence="1" id="KW-1133">Transmembrane helix</keyword>
<reference evidence="2" key="1">
    <citation type="submission" date="2022-02" db="EMBL/GenBank/DDBJ databases">
        <title>Draft Genome Sequence of Bacillus vallismortis Strain BL01, Isolated from Artemisia lerchiana Web. Roots.</title>
        <authorList>
            <person name="Chebotar V.K."/>
            <person name="Gancheva M.S."/>
            <person name="Chizhevskaya E.P."/>
            <person name="Komarova O.V."/>
            <person name="Baganova M.E."/>
            <person name="Zaplatkin A.N."/>
            <person name="Pishchik V.N."/>
        </authorList>
    </citation>
    <scope>NUCLEOTIDE SEQUENCE</scope>
    <source>
        <strain evidence="2">BL01</strain>
    </source>
</reference>
<evidence type="ECO:0000256" key="1">
    <source>
        <dbReference type="SAM" id="Phobius"/>
    </source>
</evidence>
<evidence type="ECO:0000313" key="3">
    <source>
        <dbReference type="Proteomes" id="UP001057348"/>
    </source>
</evidence>
<dbReference type="RefSeq" id="WP_087990434.1">
    <property type="nucleotide sequence ID" value="NZ_CP092751.1"/>
</dbReference>
<organism evidence="2 3">
    <name type="scientific">Bacillus vallismortis</name>
    <dbReference type="NCBI Taxonomy" id="72361"/>
    <lineage>
        <taxon>Bacteria</taxon>
        <taxon>Bacillati</taxon>
        <taxon>Bacillota</taxon>
        <taxon>Bacilli</taxon>
        <taxon>Bacillales</taxon>
        <taxon>Bacillaceae</taxon>
        <taxon>Bacillus</taxon>
    </lineage>
</organism>
<evidence type="ECO:0000313" key="2">
    <source>
        <dbReference type="EMBL" id="USP93740.1"/>
    </source>
</evidence>
<gene>
    <name evidence="2" type="ORF">MKF32_10570</name>
</gene>
<name>A0ABY4XTP0_BACVA</name>
<accession>A0ABY4XTP0</accession>
<sequence>MERYYHLCRNHQGKDVRITERGGRVHVGRITRVTRDRVYIAPPVGAGPRGFGYGYWGGYWGYGAAYGISLGLITGVALAGLFFW</sequence>
<keyword evidence="1" id="KW-0812">Transmembrane</keyword>
<protein>
    <recommendedName>
        <fullName evidence="4">Sporulation protein YjcZ</fullName>
    </recommendedName>
</protein>
<dbReference type="Proteomes" id="UP001057348">
    <property type="component" value="Chromosome"/>
</dbReference>
<keyword evidence="3" id="KW-1185">Reference proteome</keyword>
<evidence type="ECO:0008006" key="4">
    <source>
        <dbReference type="Google" id="ProtNLM"/>
    </source>
</evidence>
<proteinExistence type="predicted"/>
<dbReference type="EMBL" id="CP092751">
    <property type="protein sequence ID" value="USP93740.1"/>
    <property type="molecule type" value="Genomic_DNA"/>
</dbReference>
<keyword evidence="1" id="KW-0472">Membrane</keyword>
<feature type="transmembrane region" description="Helical" evidence="1">
    <location>
        <begin position="59"/>
        <end position="83"/>
    </location>
</feature>